<dbReference type="GO" id="GO:0048024">
    <property type="term" value="P:regulation of mRNA splicing, via spliceosome"/>
    <property type="evidence" value="ECO:0000318"/>
    <property type="project" value="GO_Central"/>
</dbReference>
<dbReference type="GO" id="GO:0003729">
    <property type="term" value="F:mRNA binding"/>
    <property type="evidence" value="ECO:0000318"/>
    <property type="project" value="GO_Central"/>
</dbReference>
<dbReference type="AlphaFoldDB" id="A0A7M7RDD2"/>
<sequence>MSEDQDYGSGEGGKRSAEDQRQNQNKRPRGDYNQIIFRLMIRSINAGGVIGKGGENIKRLRVDYDAKVSIPDCNGPERIIKIGTRNVDNAIDCIKDIIPSVGEKKHSQDQQNNSFIRIMVHQSHAGAIIGRAGFKIKELREKTGAHFKVYTETCPKSTDRVVQLTGSPDVIAKAAREVYEICTETAVKGPVQDYDPFCHDLDFYNQYGGYLFDPAEEVHGGGERGGFGGERGGGHWNRGPPMGRRGRMGFDRGMSGGNDNFGGFSRSPYVGGGGGGGGGGHLGGGGGGGGGMRGDRGGRGRGRGGRDGGGIGGRPRFDRDQQFGAQGFDFGGDAGGRGQSNFGSGGGGGAGAGGFEGGPGAGAGGEASQSQQVTIPNDLAGSIIGRGGQRIKRIRMQSGAQIKIDDPLSGAKDRIITITGTQHDIAHAKFLLQNSVKEYQNSGGALQ</sequence>
<name>A0A7M7RDD2_STRPU</name>
<dbReference type="InterPro" id="IPR036612">
    <property type="entry name" value="KH_dom_type_1_sf"/>
</dbReference>
<keyword evidence="1" id="KW-0677">Repeat</keyword>
<dbReference type="GeneID" id="576516"/>
<feature type="compositionally biased region" description="Gly residues" evidence="3">
    <location>
        <begin position="329"/>
        <end position="365"/>
    </location>
</feature>
<dbReference type="CDD" id="cd22434">
    <property type="entry name" value="KH-I_HNRNPK_rpt3"/>
    <property type="match status" value="1"/>
</dbReference>
<dbReference type="Gene3D" id="3.30.1370.10">
    <property type="entry name" value="K Homology domain, type 1"/>
    <property type="match status" value="3"/>
</dbReference>
<keyword evidence="6" id="KW-1185">Reference proteome</keyword>
<reference evidence="5" key="2">
    <citation type="submission" date="2021-01" db="UniProtKB">
        <authorList>
            <consortium name="EnsemblMetazoa"/>
        </authorList>
    </citation>
    <scope>IDENTIFICATION</scope>
</reference>
<reference evidence="6" key="1">
    <citation type="submission" date="2015-02" db="EMBL/GenBank/DDBJ databases">
        <title>Genome sequencing for Strongylocentrotus purpuratus.</title>
        <authorList>
            <person name="Murali S."/>
            <person name="Liu Y."/>
            <person name="Vee V."/>
            <person name="English A."/>
            <person name="Wang M."/>
            <person name="Skinner E."/>
            <person name="Han Y."/>
            <person name="Muzny D.M."/>
            <person name="Worley K.C."/>
            <person name="Gibbs R.A."/>
        </authorList>
    </citation>
    <scope>NUCLEOTIDE SEQUENCE</scope>
</reference>
<dbReference type="RefSeq" id="XP_781909.1">
    <property type="nucleotide sequence ID" value="XM_776816.5"/>
</dbReference>
<dbReference type="PANTHER" id="PTHR10288">
    <property type="entry name" value="KH DOMAIN CONTAINING RNA BINDING PROTEIN"/>
    <property type="match status" value="1"/>
</dbReference>
<feature type="region of interest" description="Disordered" evidence="3">
    <location>
        <begin position="272"/>
        <end position="371"/>
    </location>
</feature>
<dbReference type="GO" id="GO:0006357">
    <property type="term" value="P:regulation of transcription by RNA polymerase II"/>
    <property type="evidence" value="ECO:0000318"/>
    <property type="project" value="GO_Central"/>
</dbReference>
<evidence type="ECO:0000313" key="5">
    <source>
        <dbReference type="EnsemblMetazoa" id="XP_781909"/>
    </source>
</evidence>
<evidence type="ECO:0000259" key="4">
    <source>
        <dbReference type="SMART" id="SM00322"/>
    </source>
</evidence>
<feature type="region of interest" description="Disordered" evidence="3">
    <location>
        <begin position="1"/>
        <end position="29"/>
    </location>
</feature>
<dbReference type="OrthoDB" id="1937934at2759"/>
<dbReference type="FunCoup" id="A0A7M7RDD2">
    <property type="interactions" value="2766"/>
</dbReference>
<dbReference type="GO" id="GO:0005634">
    <property type="term" value="C:nucleus"/>
    <property type="evidence" value="ECO:0000318"/>
    <property type="project" value="GO_Central"/>
</dbReference>
<feature type="compositionally biased region" description="Basic and acidic residues" evidence="3">
    <location>
        <begin position="12"/>
        <end position="21"/>
    </location>
</feature>
<dbReference type="KEGG" id="spu:576516"/>
<keyword evidence="2" id="KW-0694">RNA-binding</keyword>
<feature type="domain" description="K Homology" evidence="4">
    <location>
        <begin position="112"/>
        <end position="183"/>
    </location>
</feature>
<feature type="compositionally biased region" description="Gly residues" evidence="3">
    <location>
        <begin position="272"/>
        <end position="292"/>
    </location>
</feature>
<dbReference type="SMART" id="SM00322">
    <property type="entry name" value="KH"/>
    <property type="match status" value="3"/>
</dbReference>
<dbReference type="CDD" id="cd22432">
    <property type="entry name" value="KH-I_HNRNPK_rpt1"/>
    <property type="match status" value="1"/>
</dbReference>
<proteinExistence type="predicted"/>
<dbReference type="GO" id="GO:0005737">
    <property type="term" value="C:cytoplasm"/>
    <property type="evidence" value="ECO:0000318"/>
    <property type="project" value="GO_Central"/>
</dbReference>
<protein>
    <recommendedName>
        <fullName evidence="4">K Homology domain-containing protein</fullName>
    </recommendedName>
</protein>
<dbReference type="CDD" id="cd22433">
    <property type="entry name" value="KH-I_HNRNPK_rpt2"/>
    <property type="match status" value="1"/>
</dbReference>
<feature type="domain" description="K Homology" evidence="4">
    <location>
        <begin position="367"/>
        <end position="437"/>
    </location>
</feature>
<dbReference type="Proteomes" id="UP000007110">
    <property type="component" value="Unassembled WGS sequence"/>
</dbReference>
<dbReference type="Pfam" id="PF00013">
    <property type="entry name" value="KH_1"/>
    <property type="match status" value="3"/>
</dbReference>
<accession>A0A7M7RDD2</accession>
<feature type="compositionally biased region" description="Gly residues" evidence="3">
    <location>
        <begin position="225"/>
        <end position="236"/>
    </location>
</feature>
<dbReference type="EnsemblMetazoa" id="XM_776816">
    <property type="protein sequence ID" value="XP_781909"/>
    <property type="gene ID" value="LOC576516"/>
</dbReference>
<dbReference type="InterPro" id="IPR004087">
    <property type="entry name" value="KH_dom"/>
</dbReference>
<feature type="region of interest" description="Disordered" evidence="3">
    <location>
        <begin position="225"/>
        <end position="245"/>
    </location>
</feature>
<evidence type="ECO:0000313" key="6">
    <source>
        <dbReference type="Proteomes" id="UP000007110"/>
    </source>
</evidence>
<dbReference type="OMA" id="ENWIITI"/>
<evidence type="ECO:0000256" key="3">
    <source>
        <dbReference type="SAM" id="MobiDB-lite"/>
    </source>
</evidence>
<evidence type="ECO:0000256" key="1">
    <source>
        <dbReference type="ARBA" id="ARBA00022737"/>
    </source>
</evidence>
<dbReference type="PROSITE" id="PS50084">
    <property type="entry name" value="KH_TYPE_1"/>
    <property type="match status" value="3"/>
</dbReference>
<organism evidence="5 6">
    <name type="scientific">Strongylocentrotus purpuratus</name>
    <name type="common">Purple sea urchin</name>
    <dbReference type="NCBI Taxonomy" id="7668"/>
    <lineage>
        <taxon>Eukaryota</taxon>
        <taxon>Metazoa</taxon>
        <taxon>Echinodermata</taxon>
        <taxon>Eleutherozoa</taxon>
        <taxon>Echinozoa</taxon>
        <taxon>Echinoidea</taxon>
        <taxon>Euechinoidea</taxon>
        <taxon>Echinacea</taxon>
        <taxon>Camarodonta</taxon>
        <taxon>Echinidea</taxon>
        <taxon>Strongylocentrotidae</taxon>
        <taxon>Strongylocentrotus</taxon>
    </lineage>
</organism>
<dbReference type="InParanoid" id="A0A7M7RDD2"/>
<feature type="domain" description="K Homology" evidence="4">
    <location>
        <begin position="33"/>
        <end position="102"/>
    </location>
</feature>
<dbReference type="SUPFAM" id="SSF54791">
    <property type="entry name" value="Eukaryotic type KH-domain (KH-domain type I)"/>
    <property type="match status" value="3"/>
</dbReference>
<evidence type="ECO:0000256" key="2">
    <source>
        <dbReference type="PROSITE-ProRule" id="PRU00117"/>
    </source>
</evidence>
<dbReference type="InterPro" id="IPR004088">
    <property type="entry name" value="KH_dom_type_1"/>
</dbReference>